<dbReference type="Pfam" id="PF13632">
    <property type="entry name" value="Glyco_trans_2_3"/>
    <property type="match status" value="1"/>
</dbReference>
<evidence type="ECO:0000256" key="4">
    <source>
        <dbReference type="SAM" id="Phobius"/>
    </source>
</evidence>
<comment type="similarity">
    <text evidence="1">Belongs to the glycosyltransferase 2 family.</text>
</comment>
<dbReference type="GO" id="GO:0005737">
    <property type="term" value="C:cytoplasm"/>
    <property type="evidence" value="ECO:0007669"/>
    <property type="project" value="TreeGrafter"/>
</dbReference>
<evidence type="ECO:0000259" key="6">
    <source>
        <dbReference type="Pfam" id="PF13632"/>
    </source>
</evidence>
<dbReference type="RefSeq" id="XP_018335751.1">
    <property type="nucleotide sequence ID" value="XM_018480249.1"/>
</dbReference>
<keyword evidence="3" id="KW-0808">Transferase</keyword>
<dbReference type="Gene3D" id="3.90.550.10">
    <property type="entry name" value="Spore Coat Polysaccharide Biosynthesis Protein SpsA, Chain A"/>
    <property type="match status" value="1"/>
</dbReference>
<feature type="signal peptide" evidence="5">
    <location>
        <begin position="1"/>
        <end position="28"/>
    </location>
</feature>
<dbReference type="OrthoDB" id="3971593at2759"/>
<feature type="transmembrane region" description="Helical" evidence="4">
    <location>
        <begin position="405"/>
        <end position="425"/>
    </location>
</feature>
<name>A0A1W4XIE0_AGRPL</name>
<keyword evidence="4" id="KW-1133">Transmembrane helix</keyword>
<evidence type="ECO:0000313" key="7">
    <source>
        <dbReference type="Proteomes" id="UP000192223"/>
    </source>
</evidence>
<sequence length="453" mass="51823">MIVNYLKHCLHCSLLLGLVCLFEYNARGSEETKPFNPWIRYGYTWTIILYLLKAVTFIPIPQAIFNFVGLIIYNAFPSKVSIKSSPANAPFVCFRVVTRGNFPDLVKSNVQRNMKTCFEVGMENFSIEVVTDKAIELKKQPKVREIVVPTSYKTKSGAMYKARALQYCLEDEINVLEDKDWIVHLDEETLLTKDCVRGILNFVTDGKHDFGQGVITYANEDVVNWVTTLADSARVADDMGKLRLTLKMFHKPLFSWKGSFVVSRARAEKTVSYDNGPDGSIAEDSYFALKAYNMGYTFDFIEGEMWEKSPFSILDFTKQRKRWYQGVLLVVHSKELPWSKRIFLACQVYNYIFLPLLTSNILFSSVYPVPYPAFIDYVSSFITAVSVYMFIFGVIKSVDVKRVGLVRFAACLCSIVFVIPINVLLENIASVWSIIGKKHQFDIVDKKIKLMIN</sequence>
<feature type="domain" description="Glycosyltransferase 2-like" evidence="6">
    <location>
        <begin position="181"/>
        <end position="395"/>
    </location>
</feature>
<keyword evidence="4" id="KW-0812">Transmembrane</keyword>
<feature type="chain" id="PRO_5010817887" evidence="5">
    <location>
        <begin position="29"/>
        <end position="453"/>
    </location>
</feature>
<evidence type="ECO:0000256" key="5">
    <source>
        <dbReference type="SAM" id="SignalP"/>
    </source>
</evidence>
<reference evidence="8 9" key="1">
    <citation type="submission" date="2025-04" db="UniProtKB">
        <authorList>
            <consortium name="RefSeq"/>
        </authorList>
    </citation>
    <scope>IDENTIFICATION</scope>
    <source>
        <tissue evidence="8 9">Entire body</tissue>
    </source>
</reference>
<dbReference type="GeneID" id="108744465"/>
<dbReference type="RefSeq" id="XP_018335749.1">
    <property type="nucleotide sequence ID" value="XM_018480247.1"/>
</dbReference>
<keyword evidence="4" id="KW-0472">Membrane</keyword>
<evidence type="ECO:0000256" key="3">
    <source>
        <dbReference type="ARBA" id="ARBA00022679"/>
    </source>
</evidence>
<dbReference type="InterPro" id="IPR001173">
    <property type="entry name" value="Glyco_trans_2-like"/>
</dbReference>
<dbReference type="SUPFAM" id="SSF53448">
    <property type="entry name" value="Nucleotide-diphospho-sugar transferases"/>
    <property type="match status" value="1"/>
</dbReference>
<dbReference type="KEGG" id="apln:108744465"/>
<feature type="transmembrane region" description="Helical" evidence="4">
    <location>
        <begin position="373"/>
        <end position="393"/>
    </location>
</feature>
<evidence type="ECO:0000256" key="2">
    <source>
        <dbReference type="ARBA" id="ARBA00022676"/>
    </source>
</evidence>
<evidence type="ECO:0000313" key="10">
    <source>
        <dbReference type="RefSeq" id="XP_018335751.1"/>
    </source>
</evidence>
<protein>
    <submittedName>
        <fullName evidence="8 9">Beta-1,4-mannosyltransferase egh-like</fullName>
    </submittedName>
</protein>
<evidence type="ECO:0000313" key="9">
    <source>
        <dbReference type="RefSeq" id="XP_018335750.1"/>
    </source>
</evidence>
<keyword evidence="7" id="KW-1185">Reference proteome</keyword>
<dbReference type="InterPro" id="IPR027389">
    <property type="entry name" value="B_mannosylTrfase_Bre-3/Egh"/>
</dbReference>
<dbReference type="GO" id="GO:0019187">
    <property type="term" value="F:beta-1,4-mannosyltransferase activity"/>
    <property type="evidence" value="ECO:0007669"/>
    <property type="project" value="InterPro"/>
</dbReference>
<dbReference type="InterPro" id="IPR029044">
    <property type="entry name" value="Nucleotide-diphossugar_trans"/>
</dbReference>
<dbReference type="STRING" id="224129.A0A1W4XIE0"/>
<keyword evidence="5" id="KW-0732">Signal</keyword>
<feature type="transmembrane region" description="Helical" evidence="4">
    <location>
        <begin position="47"/>
        <end position="73"/>
    </location>
</feature>
<dbReference type="PANTHER" id="PTHR16779:SF1">
    <property type="entry name" value="BETA-1,4-MANNOSYLTRANSFERASE EGH"/>
    <property type="match status" value="1"/>
</dbReference>
<dbReference type="Proteomes" id="UP000192223">
    <property type="component" value="Unplaced"/>
</dbReference>
<evidence type="ECO:0000256" key="1">
    <source>
        <dbReference type="ARBA" id="ARBA00006739"/>
    </source>
</evidence>
<dbReference type="PANTHER" id="PTHR16779">
    <property type="entry name" value="BETA-1,4-MANNOSYLTRANSFERASE EGH"/>
    <property type="match status" value="1"/>
</dbReference>
<accession>A0A1W4XIE0</accession>
<dbReference type="AlphaFoldDB" id="A0A1W4XIE0"/>
<dbReference type="FunFam" id="3.90.550.10:FF:000175">
    <property type="entry name" value="Beta-1,4-mannosyltransferase bre-3"/>
    <property type="match status" value="1"/>
</dbReference>
<feature type="transmembrane region" description="Helical" evidence="4">
    <location>
        <begin position="348"/>
        <end position="367"/>
    </location>
</feature>
<gene>
    <name evidence="8 9 10" type="primary">LOC108744465</name>
</gene>
<proteinExistence type="inferred from homology"/>
<keyword evidence="2" id="KW-0328">Glycosyltransferase</keyword>
<evidence type="ECO:0000313" key="8">
    <source>
        <dbReference type="RefSeq" id="XP_018335749.1"/>
    </source>
</evidence>
<organism evidence="7 8">
    <name type="scientific">Agrilus planipennis</name>
    <name type="common">Emerald ash borer</name>
    <name type="synonym">Agrilus marcopoli</name>
    <dbReference type="NCBI Taxonomy" id="224129"/>
    <lineage>
        <taxon>Eukaryota</taxon>
        <taxon>Metazoa</taxon>
        <taxon>Ecdysozoa</taxon>
        <taxon>Arthropoda</taxon>
        <taxon>Hexapoda</taxon>
        <taxon>Insecta</taxon>
        <taxon>Pterygota</taxon>
        <taxon>Neoptera</taxon>
        <taxon>Endopterygota</taxon>
        <taxon>Coleoptera</taxon>
        <taxon>Polyphaga</taxon>
        <taxon>Elateriformia</taxon>
        <taxon>Buprestoidea</taxon>
        <taxon>Buprestidae</taxon>
        <taxon>Agrilinae</taxon>
        <taxon>Agrilus</taxon>
    </lineage>
</organism>
<dbReference type="RefSeq" id="XP_018335750.1">
    <property type="nucleotide sequence ID" value="XM_018480248.1"/>
</dbReference>